<evidence type="ECO:0000313" key="1">
    <source>
        <dbReference type="EMBL" id="CCE83534.1"/>
    </source>
</evidence>
<proteinExistence type="predicted"/>
<dbReference type="Proteomes" id="UP000005222">
    <property type="component" value="Chromosome L"/>
</dbReference>
<reference evidence="3" key="2">
    <citation type="journal article" date="2012" name="G3 (Bethesda)">
        <title>Pichia sorbitophila, an interspecies yeast hybrid reveals early steps of genome resolution following polyploidization.</title>
        <authorList>
            <person name="Leh Louis V."/>
            <person name="Despons L."/>
            <person name="Friedrich A."/>
            <person name="Martin T."/>
            <person name="Durrens P."/>
            <person name="Casaregola S."/>
            <person name="Neuveglise C."/>
            <person name="Fairhead C."/>
            <person name="Marck C."/>
            <person name="Cruz J.A."/>
            <person name="Straub M.L."/>
            <person name="Kugler V."/>
            <person name="Sacerdot C."/>
            <person name="Uzunov Z."/>
            <person name="Thierry A."/>
            <person name="Weiss S."/>
            <person name="Bleykasten C."/>
            <person name="De Montigny J."/>
            <person name="Jacques N."/>
            <person name="Jung P."/>
            <person name="Lemaire M."/>
            <person name="Mallet S."/>
            <person name="Morel G."/>
            <person name="Richard G.F."/>
            <person name="Sarkar A."/>
            <person name="Savel G."/>
            <person name="Schacherer J."/>
            <person name="Seret M.L."/>
            <person name="Talla E."/>
            <person name="Samson G."/>
            <person name="Jubin C."/>
            <person name="Poulain J."/>
            <person name="Vacherie B."/>
            <person name="Barbe V."/>
            <person name="Pelletier E."/>
            <person name="Sherman D.J."/>
            <person name="Westhof E."/>
            <person name="Weissenbach J."/>
            <person name="Baret P.V."/>
            <person name="Wincker P."/>
            <person name="Gaillardin C."/>
            <person name="Dujon B."/>
            <person name="Souciet J.L."/>
        </authorList>
    </citation>
    <scope>NUCLEOTIDE SEQUENCE [LARGE SCALE GENOMIC DNA]</scope>
    <source>
        <strain evidence="3">ATCC MYA-4447 / BCRC 22081 / CBS 7064 / NBRC 10061 / NRRL Y-12695</strain>
    </source>
</reference>
<name>G8Y7I5_PICSO</name>
<dbReference type="AlphaFoldDB" id="G8Y7I5"/>
<sequence>MSHHECSILHTARPGLWSSAKSLGRTIVDVNREQRIEPTGNAFQKPSALLFAEIAAIRSACGHRTRSTWLFAHRTDAHQTEPCWVRPLVYVEAFPVHISCCSTSPARMVTSVSTAHQTLLGTRTPYVSVL</sequence>
<evidence type="ECO:0000313" key="2">
    <source>
        <dbReference type="EMBL" id="CCE84565.1"/>
    </source>
</evidence>
<reference evidence="2" key="1">
    <citation type="submission" date="2011-10" db="EMBL/GenBank/DDBJ databases">
        <authorList>
            <person name="Genoscope - CEA"/>
        </authorList>
    </citation>
    <scope>NUCLEOTIDE SEQUENCE</scope>
</reference>
<protein>
    <submittedName>
        <fullName evidence="2">Piso0_004112 protein</fullName>
    </submittedName>
</protein>
<organism evidence="2 3">
    <name type="scientific">Pichia sorbitophila (strain ATCC MYA-4447 / BCRC 22081 / CBS 7064 / NBRC 10061 / NRRL Y-12695)</name>
    <name type="common">Hybrid yeast</name>
    <dbReference type="NCBI Taxonomy" id="559304"/>
    <lineage>
        <taxon>Eukaryota</taxon>
        <taxon>Fungi</taxon>
        <taxon>Dikarya</taxon>
        <taxon>Ascomycota</taxon>
        <taxon>Saccharomycotina</taxon>
        <taxon>Pichiomycetes</taxon>
        <taxon>Debaryomycetaceae</taxon>
        <taxon>Millerozyma</taxon>
    </lineage>
</organism>
<accession>G8Y7I5</accession>
<evidence type="ECO:0000313" key="3">
    <source>
        <dbReference type="Proteomes" id="UP000005222"/>
    </source>
</evidence>
<keyword evidence="3" id="KW-1185">Reference proteome</keyword>
<dbReference type="HOGENOM" id="CLU_1938930_0_0_1"/>
<dbReference type="EMBL" id="FO082048">
    <property type="protein sequence ID" value="CCE84565.1"/>
    <property type="molecule type" value="Genomic_DNA"/>
</dbReference>
<gene>
    <name evidence="2" type="primary">Piso0_004112</name>
    <name evidence="1" type="ORF">GNLVRS01_PISO0K09712g</name>
    <name evidence="2" type="ORF">GNLVRS01_PISO0L09713g</name>
</gene>
<dbReference type="InParanoid" id="G8Y7I5"/>
<dbReference type="Proteomes" id="UP000005222">
    <property type="component" value="Chromosome K"/>
</dbReference>
<dbReference type="EMBL" id="FO082049">
    <property type="protein sequence ID" value="CCE83534.1"/>
    <property type="molecule type" value="Genomic_DNA"/>
</dbReference>